<comment type="caution">
    <text evidence="5">The sequence shown here is derived from an EMBL/GenBank/DDBJ whole genome shotgun (WGS) entry which is preliminary data.</text>
</comment>
<dbReference type="OrthoDB" id="2365961at2"/>
<accession>A0A0R1ZU71</accession>
<evidence type="ECO:0000313" key="5">
    <source>
        <dbReference type="EMBL" id="KRM55627.1"/>
    </source>
</evidence>
<feature type="chain" id="PRO_5038749902" evidence="2">
    <location>
        <begin position="26"/>
        <end position="344"/>
    </location>
</feature>
<sequence>MMKRKLWLALTAVLLGLGFSGMHQASASNGAGYTVAPVIPDNQIGTVSSYFNLLVKPGSTQKLTVNIANTSKVVKKLRVSATNAFTQTNGEIGYKPNKETDPSAKHYLKDLTSDPINVTIPVGKVEAVTMTVHVPKQPLTGVILGGIYVLDRTTRQTEGSGMKINNRFALVVGVQLQTTKTAQSDVRPEVKLMSVQGGLQSNKPAVLATLQNPTPTYFGQMDITAKVSWRDQKKTLFIRKVHNYAMAPTSHFAFGIFPDVGLEPGDYALDLLAVSGSRRWHFKKNFTILAADAEKINKAAGVKLDHSWPWWVWVLIAVGVLLLLLIILLLILLLKRRKKDDDEN</sequence>
<keyword evidence="1" id="KW-1133">Transmembrane helix</keyword>
<keyword evidence="1" id="KW-0812">Transmembrane</keyword>
<evidence type="ECO:0000259" key="4">
    <source>
        <dbReference type="Pfam" id="PF11797"/>
    </source>
</evidence>
<evidence type="ECO:0000259" key="3">
    <source>
        <dbReference type="Pfam" id="PF06030"/>
    </source>
</evidence>
<keyword evidence="1" id="KW-0472">Membrane</keyword>
<dbReference type="AlphaFoldDB" id="A0A0R1ZU71"/>
<name>A0A0R1ZU71_9LACO</name>
<dbReference type="EMBL" id="AYYO01000016">
    <property type="protein sequence ID" value="KRM55627.1"/>
    <property type="molecule type" value="Genomic_DNA"/>
</dbReference>
<dbReference type="Pfam" id="PF06030">
    <property type="entry name" value="WxLIP_PGBD"/>
    <property type="match status" value="1"/>
</dbReference>
<feature type="domain" description="WxL Interacting Protein host binding" evidence="4">
    <location>
        <begin position="160"/>
        <end position="298"/>
    </location>
</feature>
<dbReference type="InterPro" id="IPR010317">
    <property type="entry name" value="WxLIP_PGBD"/>
</dbReference>
<feature type="signal peptide" evidence="2">
    <location>
        <begin position="1"/>
        <end position="25"/>
    </location>
</feature>
<dbReference type="PATRIC" id="fig|1291052.5.peg.1149"/>
<keyword evidence="6" id="KW-1185">Reference proteome</keyword>
<gene>
    <name evidence="5" type="ORF">FC18_GL001132</name>
</gene>
<evidence type="ECO:0000256" key="1">
    <source>
        <dbReference type="SAM" id="Phobius"/>
    </source>
</evidence>
<feature type="domain" description="WxL Interacting Protein peptidoglycan binding" evidence="3">
    <location>
        <begin position="33"/>
        <end position="149"/>
    </location>
</feature>
<organism evidence="5 6">
    <name type="scientific">Lacticaseibacillus sharpeae JCM 1186 = DSM 20505</name>
    <dbReference type="NCBI Taxonomy" id="1291052"/>
    <lineage>
        <taxon>Bacteria</taxon>
        <taxon>Bacillati</taxon>
        <taxon>Bacillota</taxon>
        <taxon>Bacilli</taxon>
        <taxon>Lactobacillales</taxon>
        <taxon>Lactobacillaceae</taxon>
        <taxon>Lacticaseibacillus</taxon>
    </lineage>
</organism>
<evidence type="ECO:0000256" key="2">
    <source>
        <dbReference type="SAM" id="SignalP"/>
    </source>
</evidence>
<proteinExistence type="predicted"/>
<protein>
    <submittedName>
        <fullName evidence="5">Cell surface protein</fullName>
    </submittedName>
</protein>
<dbReference type="STRING" id="1291052.FC18_GL001132"/>
<dbReference type="InterPro" id="IPR021759">
    <property type="entry name" value="WxLIP_HBD"/>
</dbReference>
<dbReference type="RefSeq" id="WP_056975587.1">
    <property type="nucleotide sequence ID" value="NZ_AYYO01000016.1"/>
</dbReference>
<keyword evidence="2" id="KW-0732">Signal</keyword>
<dbReference type="Pfam" id="PF11797">
    <property type="entry name" value="WxLIP_HBD"/>
    <property type="match status" value="1"/>
</dbReference>
<feature type="transmembrane region" description="Helical" evidence="1">
    <location>
        <begin position="310"/>
        <end position="334"/>
    </location>
</feature>
<reference evidence="5 6" key="1">
    <citation type="journal article" date="2015" name="Genome Announc.">
        <title>Expanding the biotechnology potential of lactobacilli through comparative genomics of 213 strains and associated genera.</title>
        <authorList>
            <person name="Sun Z."/>
            <person name="Harris H.M."/>
            <person name="McCann A."/>
            <person name="Guo C."/>
            <person name="Argimon S."/>
            <person name="Zhang W."/>
            <person name="Yang X."/>
            <person name="Jeffery I.B."/>
            <person name="Cooney J.C."/>
            <person name="Kagawa T.F."/>
            <person name="Liu W."/>
            <person name="Song Y."/>
            <person name="Salvetti E."/>
            <person name="Wrobel A."/>
            <person name="Rasinkangas P."/>
            <person name="Parkhill J."/>
            <person name="Rea M.C."/>
            <person name="O'Sullivan O."/>
            <person name="Ritari J."/>
            <person name="Douillard F.P."/>
            <person name="Paul Ross R."/>
            <person name="Yang R."/>
            <person name="Briner A.E."/>
            <person name="Felis G.E."/>
            <person name="de Vos W.M."/>
            <person name="Barrangou R."/>
            <person name="Klaenhammer T.R."/>
            <person name="Caufield P.W."/>
            <person name="Cui Y."/>
            <person name="Zhang H."/>
            <person name="O'Toole P.W."/>
        </authorList>
    </citation>
    <scope>NUCLEOTIDE SEQUENCE [LARGE SCALE GENOMIC DNA]</scope>
    <source>
        <strain evidence="5 6">DSM 20505</strain>
    </source>
</reference>
<evidence type="ECO:0000313" key="6">
    <source>
        <dbReference type="Proteomes" id="UP000051679"/>
    </source>
</evidence>
<dbReference type="Proteomes" id="UP000051679">
    <property type="component" value="Unassembled WGS sequence"/>
</dbReference>